<feature type="transmembrane region" description="Helical" evidence="14">
    <location>
        <begin position="514"/>
        <end position="535"/>
    </location>
</feature>
<feature type="active site" evidence="12">
    <location>
        <position position="460"/>
    </location>
</feature>
<dbReference type="GO" id="GO:0019432">
    <property type="term" value="P:triglyceride biosynthetic process"/>
    <property type="evidence" value="ECO:0007669"/>
    <property type="project" value="TreeGrafter"/>
</dbReference>
<dbReference type="Pfam" id="PF03062">
    <property type="entry name" value="MBOAT"/>
    <property type="match status" value="1"/>
</dbReference>
<keyword evidence="5 14" id="KW-0812">Transmembrane</keyword>
<feature type="transmembrane region" description="Helical" evidence="14">
    <location>
        <begin position="119"/>
        <end position="137"/>
    </location>
</feature>
<sequence length="545" mass="62314">MSNYAGITSEGLRSRATIPNKENNPVADDTKLQQEEEEKAHPDVTPSDAVSPVNEGANAAPQFAAPPNVTAPVNKGTDSKSEAPSQGRRLKNFSHTLLIHTVNRASPLSKESPEQDFRGFFNLSMLLLAVSNLRLIIENYMKYGFLLSLPFSGIAWLDWGWTIVSLTLQALNILTAYTLESYAKTDPSPDRPTRYRVKLLHVINITLTITLPTLICWTRITHPAISSISLFSATILFLKLVSYALVCADMRREAALKMFPPRQEEPHARDAKLRGEEANVKGDEMVYPENITLGNIMYFVCAPTLVYQPVYPRTKRFRRRFFVKRLMEFSLGIAAMYLLGAQYAAPTLRNSFDAVKDVHLTRMAERILKLSLISVVMWLLMFWCFFHCWLNMIAEVLRFGDRRFYLPWWNAKDVSEYWRLWNTPVYNWGKRHVYLPLIINHKVQGMAATLVVFTISALLHELLIGIPTHTINGWAFSGMMAQIPLVLGTQLLDRLRERFRNQTDGKIFDTIGNYIFWISFTIVGQPTCVLIYYYHYVARQKAMGL</sequence>
<feature type="transmembrane region" description="Helical" evidence="14">
    <location>
        <begin position="199"/>
        <end position="220"/>
    </location>
</feature>
<evidence type="ECO:0000256" key="3">
    <source>
        <dbReference type="ARBA" id="ARBA00009010"/>
    </source>
</evidence>
<dbReference type="PIRSF" id="PIRSF000439">
    <property type="entry name" value="Oat_ACAT_DAG_ARE"/>
    <property type="match status" value="1"/>
</dbReference>
<evidence type="ECO:0000256" key="10">
    <source>
        <dbReference type="ARBA" id="ARBA00023568"/>
    </source>
</evidence>
<keyword evidence="6 11" id="KW-0256">Endoplasmic reticulum</keyword>
<evidence type="ECO:0000313" key="15">
    <source>
        <dbReference type="EMBL" id="KAJ3055280.1"/>
    </source>
</evidence>
<name>A0AAD5SIG4_9FUNG</name>
<feature type="transmembrane region" description="Helical" evidence="14">
    <location>
        <begin position="159"/>
        <end position="179"/>
    </location>
</feature>
<accession>A0AAD5SIG4</accession>
<protein>
    <recommendedName>
        <fullName evidence="11">O-acyltransferase</fullName>
    </recommendedName>
</protein>
<feature type="compositionally biased region" description="Basic and acidic residues" evidence="13">
    <location>
        <begin position="28"/>
        <end position="42"/>
    </location>
</feature>
<dbReference type="GO" id="GO:0004144">
    <property type="term" value="F:diacylglycerol O-acyltransferase activity"/>
    <property type="evidence" value="ECO:0007669"/>
    <property type="project" value="UniProtKB-ARBA"/>
</dbReference>
<evidence type="ECO:0000256" key="9">
    <source>
        <dbReference type="ARBA" id="ARBA00023315"/>
    </source>
</evidence>
<evidence type="ECO:0000256" key="5">
    <source>
        <dbReference type="ARBA" id="ARBA00022692"/>
    </source>
</evidence>
<feature type="transmembrane region" description="Helical" evidence="14">
    <location>
        <begin position="370"/>
        <end position="394"/>
    </location>
</feature>
<evidence type="ECO:0000256" key="6">
    <source>
        <dbReference type="ARBA" id="ARBA00022824"/>
    </source>
</evidence>
<gene>
    <name evidence="15" type="ORF">HK097_011011</name>
</gene>
<evidence type="ECO:0000256" key="1">
    <source>
        <dbReference type="ARBA" id="ARBA00004477"/>
    </source>
</evidence>
<dbReference type="InterPro" id="IPR014371">
    <property type="entry name" value="Oat_ACAT_DAG_ARE"/>
</dbReference>
<reference evidence="15" key="1">
    <citation type="submission" date="2020-05" db="EMBL/GenBank/DDBJ databases">
        <title>Phylogenomic resolution of chytrid fungi.</title>
        <authorList>
            <person name="Stajich J.E."/>
            <person name="Amses K."/>
            <person name="Simmons R."/>
            <person name="Seto K."/>
            <person name="Myers J."/>
            <person name="Bonds A."/>
            <person name="Quandt C.A."/>
            <person name="Barry K."/>
            <person name="Liu P."/>
            <person name="Grigoriev I."/>
            <person name="Longcore J.E."/>
            <person name="James T.Y."/>
        </authorList>
    </citation>
    <scope>NUCLEOTIDE SEQUENCE</scope>
    <source>
        <strain evidence="15">JEL0318</strain>
    </source>
</reference>
<dbReference type="InterPro" id="IPR004299">
    <property type="entry name" value="MBOAT_fam"/>
</dbReference>
<comment type="caution">
    <text evidence="15">The sequence shown here is derived from an EMBL/GenBank/DDBJ whole genome shotgun (WGS) entry which is preliminary data.</text>
</comment>
<feature type="region of interest" description="Disordered" evidence="13">
    <location>
        <begin position="1"/>
        <end position="87"/>
    </location>
</feature>
<dbReference type="GO" id="GO:0005789">
    <property type="term" value="C:endoplasmic reticulum membrane"/>
    <property type="evidence" value="ECO:0007669"/>
    <property type="project" value="UniProtKB-SubCell"/>
</dbReference>
<dbReference type="PANTHER" id="PTHR10408">
    <property type="entry name" value="STEROL O-ACYLTRANSFERASE"/>
    <property type="match status" value="1"/>
</dbReference>
<feature type="transmembrane region" description="Helical" evidence="14">
    <location>
        <begin position="447"/>
        <end position="467"/>
    </location>
</feature>
<dbReference type="EMBL" id="JADGJD010000087">
    <property type="protein sequence ID" value="KAJ3055280.1"/>
    <property type="molecule type" value="Genomic_DNA"/>
</dbReference>
<dbReference type="AlphaFoldDB" id="A0AAD5SIG4"/>
<keyword evidence="7 14" id="KW-1133">Transmembrane helix</keyword>
<comment type="subcellular location">
    <subcellularLocation>
        <location evidence="1 11">Endoplasmic reticulum membrane</location>
        <topology evidence="1 11">Multi-pass membrane protein</topology>
    </subcellularLocation>
</comment>
<keyword evidence="4 11" id="KW-0808">Transferase</keyword>
<proteinExistence type="inferred from homology"/>
<evidence type="ECO:0000256" key="12">
    <source>
        <dbReference type="PIRSR" id="PIRSR000439-1"/>
    </source>
</evidence>
<evidence type="ECO:0000256" key="14">
    <source>
        <dbReference type="SAM" id="Phobius"/>
    </source>
</evidence>
<evidence type="ECO:0000256" key="11">
    <source>
        <dbReference type="PIRNR" id="PIRNR000439"/>
    </source>
</evidence>
<evidence type="ECO:0000256" key="7">
    <source>
        <dbReference type="ARBA" id="ARBA00022989"/>
    </source>
</evidence>
<dbReference type="PANTHER" id="PTHR10408:SF7">
    <property type="entry name" value="DIACYLGLYCEROL O-ACYLTRANSFERASE 1"/>
    <property type="match status" value="1"/>
</dbReference>
<organism evidence="15 16">
    <name type="scientific">Rhizophlyctis rosea</name>
    <dbReference type="NCBI Taxonomy" id="64517"/>
    <lineage>
        <taxon>Eukaryota</taxon>
        <taxon>Fungi</taxon>
        <taxon>Fungi incertae sedis</taxon>
        <taxon>Chytridiomycota</taxon>
        <taxon>Chytridiomycota incertae sedis</taxon>
        <taxon>Chytridiomycetes</taxon>
        <taxon>Rhizophlyctidales</taxon>
        <taxon>Rhizophlyctidaceae</taxon>
        <taxon>Rhizophlyctis</taxon>
    </lineage>
</organism>
<comment type="function">
    <text evidence="10">Sterol O-acyltransferase that catalyzes the formation of stery esters.</text>
</comment>
<keyword evidence="8 11" id="KW-0472">Membrane</keyword>
<evidence type="ECO:0000256" key="8">
    <source>
        <dbReference type="ARBA" id="ARBA00023136"/>
    </source>
</evidence>
<keyword evidence="9 11" id="KW-0012">Acyltransferase</keyword>
<dbReference type="Proteomes" id="UP001212841">
    <property type="component" value="Unassembled WGS sequence"/>
</dbReference>
<comment type="pathway">
    <text evidence="2">Lipid metabolism.</text>
</comment>
<evidence type="ECO:0000256" key="13">
    <source>
        <dbReference type="SAM" id="MobiDB-lite"/>
    </source>
</evidence>
<feature type="compositionally biased region" description="Low complexity" evidence="13">
    <location>
        <begin position="54"/>
        <end position="68"/>
    </location>
</feature>
<evidence type="ECO:0000256" key="4">
    <source>
        <dbReference type="ARBA" id="ARBA00022679"/>
    </source>
</evidence>
<keyword evidence="16" id="KW-1185">Reference proteome</keyword>
<feature type="transmembrane region" description="Helical" evidence="14">
    <location>
        <begin position="326"/>
        <end position="345"/>
    </location>
</feature>
<evidence type="ECO:0000256" key="2">
    <source>
        <dbReference type="ARBA" id="ARBA00005189"/>
    </source>
</evidence>
<feature type="transmembrane region" description="Helical" evidence="14">
    <location>
        <begin position="226"/>
        <end position="248"/>
    </location>
</feature>
<evidence type="ECO:0000313" key="16">
    <source>
        <dbReference type="Proteomes" id="UP001212841"/>
    </source>
</evidence>
<comment type="similarity">
    <text evidence="3 11">Belongs to the membrane-bound acyltransferase family. Sterol o-acyltransferase subfamily.</text>
</comment>